<organism evidence="1 2">
    <name type="scientific">Caulifigura coniformis</name>
    <dbReference type="NCBI Taxonomy" id="2527983"/>
    <lineage>
        <taxon>Bacteria</taxon>
        <taxon>Pseudomonadati</taxon>
        <taxon>Planctomycetota</taxon>
        <taxon>Planctomycetia</taxon>
        <taxon>Planctomycetales</taxon>
        <taxon>Planctomycetaceae</taxon>
        <taxon>Caulifigura</taxon>
    </lineage>
</organism>
<dbReference type="OrthoDB" id="9784365at2"/>
<evidence type="ECO:0000313" key="1">
    <source>
        <dbReference type="EMBL" id="QDT56701.1"/>
    </source>
</evidence>
<accession>A0A517SKQ3</accession>
<name>A0A517SKQ3_9PLAN</name>
<dbReference type="EMBL" id="CP036271">
    <property type="protein sequence ID" value="QDT56701.1"/>
    <property type="molecule type" value="Genomic_DNA"/>
</dbReference>
<reference evidence="1 2" key="1">
    <citation type="submission" date="2019-02" db="EMBL/GenBank/DDBJ databases">
        <title>Deep-cultivation of Planctomycetes and their phenomic and genomic characterization uncovers novel biology.</title>
        <authorList>
            <person name="Wiegand S."/>
            <person name="Jogler M."/>
            <person name="Boedeker C."/>
            <person name="Pinto D."/>
            <person name="Vollmers J."/>
            <person name="Rivas-Marin E."/>
            <person name="Kohn T."/>
            <person name="Peeters S.H."/>
            <person name="Heuer A."/>
            <person name="Rast P."/>
            <person name="Oberbeckmann S."/>
            <person name="Bunk B."/>
            <person name="Jeske O."/>
            <person name="Meyerdierks A."/>
            <person name="Storesund J.E."/>
            <person name="Kallscheuer N."/>
            <person name="Luecker S."/>
            <person name="Lage O.M."/>
            <person name="Pohl T."/>
            <person name="Merkel B.J."/>
            <person name="Hornburger P."/>
            <person name="Mueller R.-W."/>
            <person name="Bruemmer F."/>
            <person name="Labrenz M."/>
            <person name="Spormann A.M."/>
            <person name="Op den Camp H."/>
            <person name="Overmann J."/>
            <person name="Amann R."/>
            <person name="Jetten M.S.M."/>
            <person name="Mascher T."/>
            <person name="Medema M.H."/>
            <person name="Devos D.P."/>
            <person name="Kaster A.-K."/>
            <person name="Ovreas L."/>
            <person name="Rohde M."/>
            <person name="Galperin M.Y."/>
            <person name="Jogler C."/>
        </authorList>
    </citation>
    <scope>NUCLEOTIDE SEQUENCE [LARGE SCALE GENOMIC DNA]</scope>
    <source>
        <strain evidence="1 2">Pan44</strain>
    </source>
</reference>
<dbReference type="RefSeq" id="WP_145034142.1">
    <property type="nucleotide sequence ID" value="NZ_CP036271.1"/>
</dbReference>
<keyword evidence="2" id="KW-1185">Reference proteome</keyword>
<sequence length="408" mass="44599">MSLKQQLPTNDTARLDPIRVQAYARDSGWNLIGKTAQDRSAIYSHPDAETWQITVPLSKQLPDFPQRMTEVVSTLADKEKAAAGELLQRLLLPESDILRFSDCGASSANGIISLNHGLEMLAGARRTILAAACGVVKPDRTYHPRMSLAEAEGFLAACKLGQTERGSFVLTIACPLQVPRAQSSFLPFARDVTTALMSALNWLSTTVSTADVQSPIAWEGLGEHVTANLCDGLLDMMPADEEGELVISATYSNAIPVADLSVPRVVRLPGRTFPLIAQIAERLRPSTTPRIQSLLGFVETLDGRPNEFGLPEGPVALRLSTSDGEIRARIYLPHMDHALAAEAYLKNQPVTLDGTLVRSGRFYEITSYSTLMIFAQKHDQVVERRQVRAAKMGKGRKSVMKRRPGKKG</sequence>
<dbReference type="AlphaFoldDB" id="A0A517SKQ3"/>
<dbReference type="InParanoid" id="A0A517SKQ3"/>
<gene>
    <name evidence="1" type="ORF">Pan44_47580</name>
</gene>
<proteinExistence type="predicted"/>
<protein>
    <submittedName>
        <fullName evidence="1">Uncharacterized protein</fullName>
    </submittedName>
</protein>
<dbReference type="KEGG" id="ccos:Pan44_47580"/>
<evidence type="ECO:0000313" key="2">
    <source>
        <dbReference type="Proteomes" id="UP000315700"/>
    </source>
</evidence>
<dbReference type="Proteomes" id="UP000315700">
    <property type="component" value="Chromosome"/>
</dbReference>